<dbReference type="PANTHER" id="PTHR10728">
    <property type="entry name" value="CYTOSOLIC PHOSPHOLIPASE A2"/>
    <property type="match status" value="1"/>
</dbReference>
<evidence type="ECO:0000256" key="7">
    <source>
        <dbReference type="ARBA" id="ARBA00023180"/>
    </source>
</evidence>
<dbReference type="InterPro" id="IPR002642">
    <property type="entry name" value="LysoPLipase_cat_dom"/>
</dbReference>
<evidence type="ECO:0000256" key="3">
    <source>
        <dbReference type="ARBA" id="ARBA00022729"/>
    </source>
</evidence>
<comment type="catalytic activity">
    <reaction evidence="9">
        <text>a 1-acyl-sn-glycero-3-phosphocholine + H2O = sn-glycerol 3-phosphocholine + a fatty acid + H(+)</text>
        <dbReference type="Rhea" id="RHEA:15177"/>
        <dbReference type="ChEBI" id="CHEBI:15377"/>
        <dbReference type="ChEBI" id="CHEBI:15378"/>
        <dbReference type="ChEBI" id="CHEBI:16870"/>
        <dbReference type="ChEBI" id="CHEBI:28868"/>
        <dbReference type="ChEBI" id="CHEBI:58168"/>
        <dbReference type="EC" id="3.1.1.5"/>
    </reaction>
</comment>
<keyword evidence="12" id="KW-1185">Reference proteome</keyword>
<dbReference type="Gene3D" id="3.40.1090.10">
    <property type="entry name" value="Cytosolic phospholipase A2 catalytic domain"/>
    <property type="match status" value="1"/>
</dbReference>
<dbReference type="Pfam" id="PF01735">
    <property type="entry name" value="PLA2_B"/>
    <property type="match status" value="1"/>
</dbReference>
<dbReference type="GO" id="GO:0004623">
    <property type="term" value="F:phospholipase A2 activity"/>
    <property type="evidence" value="ECO:0007669"/>
    <property type="project" value="TreeGrafter"/>
</dbReference>
<dbReference type="EC" id="3.1.1.5" evidence="2 9"/>
<evidence type="ECO:0000256" key="6">
    <source>
        <dbReference type="ARBA" id="ARBA00023098"/>
    </source>
</evidence>
<dbReference type="GO" id="GO:0046475">
    <property type="term" value="P:glycerophospholipid catabolic process"/>
    <property type="evidence" value="ECO:0007669"/>
    <property type="project" value="TreeGrafter"/>
</dbReference>
<feature type="domain" description="PLA2c" evidence="10">
    <location>
        <begin position="36"/>
        <end position="577"/>
    </location>
</feature>
<dbReference type="GO" id="GO:0005829">
    <property type="term" value="C:cytosol"/>
    <property type="evidence" value="ECO:0007669"/>
    <property type="project" value="TreeGrafter"/>
</dbReference>
<dbReference type="PANTHER" id="PTHR10728:SF33">
    <property type="entry name" value="LYSOPHOSPHOLIPASE 1-RELATED"/>
    <property type="match status" value="1"/>
</dbReference>
<dbReference type="Proteomes" id="UP000076761">
    <property type="component" value="Unassembled WGS sequence"/>
</dbReference>
<evidence type="ECO:0000256" key="4">
    <source>
        <dbReference type="ARBA" id="ARBA00022801"/>
    </source>
</evidence>
<name>A0A165V5Y3_9AGAM</name>
<comment type="similarity">
    <text evidence="1 9">Belongs to the lysophospholipase family.</text>
</comment>
<evidence type="ECO:0000259" key="10">
    <source>
        <dbReference type="PROSITE" id="PS51210"/>
    </source>
</evidence>
<dbReference type="SMART" id="SM00022">
    <property type="entry name" value="PLAc"/>
    <property type="match status" value="1"/>
</dbReference>
<sequence>MTSLISTYVKFLFIATLFGVAYGTSAASLYTPTSGPCPANFSLYRLTSPNQALSPDEASYVSSRNSAILPSAWASYLANVPGAPLPGYVTAVHPALGVAVSGGGWRAAIFGAGALNALDGRNASAAAAGTGGLLQAATYLAGLSGGAWLVTSLVQADFPTIQELVYGVGQFGGWLPQYSLALPSGDLFVDVAYLAGLFADVQGKYGAGFPVTAADIWARILARHFLNGTSGENFFDTTVPHGAGLTLSGVAQTDTFKAFAEPFPIVIADSRSDAGNQSNVNVAGGASIPLTNPIYEFNPYEMGSYDPMLAAFAPAKYLGTRNTSVCVTGFDQLGFVQATSSNIFSSYNTTNLTSLLDALVSTVGPSGVEPGIELDAAVYPNPFYGLAPGTYIDSNQTYLSLVDGGFDTESIPLQPLLVKARGVEVILAIDATADVDGFAAGSPLIVSQNRTKFFPSSYSFPPVPNSVDDFISENLTTHPTFFGCNSSAPTPLIIYLPNGAPPPGQPALTNTSSNQIQYSASEVQAMLDQTFEIATAAGVDNEWPACLACAVADRARERLGAVRGGVCASCMARYCWS</sequence>
<dbReference type="AlphaFoldDB" id="A0A165V5Y3"/>
<keyword evidence="3 9" id="KW-0732">Signal</keyword>
<dbReference type="PROSITE" id="PS51210">
    <property type="entry name" value="PLA2C"/>
    <property type="match status" value="1"/>
</dbReference>
<dbReference type="STRING" id="1314782.A0A165V5Y3"/>
<protein>
    <recommendedName>
        <fullName evidence="2 9">Lysophospholipase</fullName>
        <ecNumber evidence="2 9">3.1.1.5</ecNumber>
    </recommendedName>
</protein>
<evidence type="ECO:0000313" key="11">
    <source>
        <dbReference type="EMBL" id="KZT29204.1"/>
    </source>
</evidence>
<dbReference type="OrthoDB" id="4084751at2759"/>
<evidence type="ECO:0000313" key="12">
    <source>
        <dbReference type="Proteomes" id="UP000076761"/>
    </source>
</evidence>
<reference evidence="11 12" key="1">
    <citation type="journal article" date="2016" name="Mol. Biol. Evol.">
        <title>Comparative Genomics of Early-Diverging Mushroom-Forming Fungi Provides Insights into the Origins of Lignocellulose Decay Capabilities.</title>
        <authorList>
            <person name="Nagy L.G."/>
            <person name="Riley R."/>
            <person name="Tritt A."/>
            <person name="Adam C."/>
            <person name="Daum C."/>
            <person name="Floudas D."/>
            <person name="Sun H."/>
            <person name="Yadav J.S."/>
            <person name="Pangilinan J."/>
            <person name="Larsson K.H."/>
            <person name="Matsuura K."/>
            <person name="Barry K."/>
            <person name="Labutti K."/>
            <person name="Kuo R."/>
            <person name="Ohm R.A."/>
            <person name="Bhattacharya S.S."/>
            <person name="Shirouzu T."/>
            <person name="Yoshinaga Y."/>
            <person name="Martin F.M."/>
            <person name="Grigoriev I.V."/>
            <person name="Hibbett D.S."/>
        </authorList>
    </citation>
    <scope>NUCLEOTIDE SEQUENCE [LARGE SCALE GENOMIC DNA]</scope>
    <source>
        <strain evidence="11 12">HHB14362 ss-1</strain>
    </source>
</reference>
<keyword evidence="4 8" id="KW-0378">Hydrolase</keyword>
<evidence type="ECO:0000256" key="9">
    <source>
        <dbReference type="RuleBase" id="RU362103"/>
    </source>
</evidence>
<dbReference type="InParanoid" id="A0A165V5Y3"/>
<keyword evidence="5 8" id="KW-0442">Lipid degradation</keyword>
<evidence type="ECO:0000256" key="2">
    <source>
        <dbReference type="ARBA" id="ARBA00013274"/>
    </source>
</evidence>
<dbReference type="GO" id="GO:0004622">
    <property type="term" value="F:phosphatidylcholine lysophospholipase activity"/>
    <property type="evidence" value="ECO:0007669"/>
    <property type="project" value="UniProtKB-EC"/>
</dbReference>
<dbReference type="SUPFAM" id="SSF52151">
    <property type="entry name" value="FabD/lysophospholipase-like"/>
    <property type="match status" value="1"/>
</dbReference>
<evidence type="ECO:0000256" key="8">
    <source>
        <dbReference type="PROSITE-ProRule" id="PRU00555"/>
    </source>
</evidence>
<keyword evidence="6 8" id="KW-0443">Lipid metabolism</keyword>
<dbReference type="EMBL" id="KV425555">
    <property type="protein sequence ID" value="KZT29204.1"/>
    <property type="molecule type" value="Genomic_DNA"/>
</dbReference>
<accession>A0A165V5Y3</accession>
<feature type="signal peptide" evidence="9">
    <location>
        <begin position="1"/>
        <end position="23"/>
    </location>
</feature>
<gene>
    <name evidence="11" type="ORF">NEOLEDRAFT_1057385</name>
</gene>
<organism evidence="11 12">
    <name type="scientific">Neolentinus lepideus HHB14362 ss-1</name>
    <dbReference type="NCBI Taxonomy" id="1314782"/>
    <lineage>
        <taxon>Eukaryota</taxon>
        <taxon>Fungi</taxon>
        <taxon>Dikarya</taxon>
        <taxon>Basidiomycota</taxon>
        <taxon>Agaricomycotina</taxon>
        <taxon>Agaricomycetes</taxon>
        <taxon>Gloeophyllales</taxon>
        <taxon>Gloeophyllaceae</taxon>
        <taxon>Neolentinus</taxon>
    </lineage>
</organism>
<feature type="chain" id="PRO_5007748606" description="Lysophospholipase" evidence="9">
    <location>
        <begin position="24"/>
        <end position="577"/>
    </location>
</feature>
<dbReference type="FunCoup" id="A0A165V5Y3">
    <property type="interactions" value="215"/>
</dbReference>
<proteinExistence type="inferred from homology"/>
<dbReference type="InterPro" id="IPR016035">
    <property type="entry name" value="Acyl_Trfase/lysoPLipase"/>
</dbReference>
<evidence type="ECO:0000256" key="1">
    <source>
        <dbReference type="ARBA" id="ARBA00008780"/>
    </source>
</evidence>
<keyword evidence="7" id="KW-0325">Glycoprotein</keyword>
<evidence type="ECO:0000256" key="5">
    <source>
        <dbReference type="ARBA" id="ARBA00022963"/>
    </source>
</evidence>